<dbReference type="Pfam" id="PF01037">
    <property type="entry name" value="AsnC_trans_reg"/>
    <property type="match status" value="1"/>
</dbReference>
<dbReference type="AlphaFoldDB" id="A0A8J3MWI3"/>
<dbReference type="Pfam" id="PF13404">
    <property type="entry name" value="HTH_AsnC-type"/>
    <property type="match status" value="1"/>
</dbReference>
<dbReference type="GO" id="GO:0005829">
    <property type="term" value="C:cytosol"/>
    <property type="evidence" value="ECO:0007669"/>
    <property type="project" value="TreeGrafter"/>
</dbReference>
<evidence type="ECO:0000256" key="2">
    <source>
        <dbReference type="ARBA" id="ARBA00023125"/>
    </source>
</evidence>
<dbReference type="InterPro" id="IPR000485">
    <property type="entry name" value="AsnC-type_HTH_dom"/>
</dbReference>
<keyword evidence="6" id="KW-1185">Reference proteome</keyword>
<dbReference type="PROSITE" id="PS00519">
    <property type="entry name" value="HTH_ASNC_1"/>
    <property type="match status" value="1"/>
</dbReference>
<comment type="caution">
    <text evidence="5">The sequence shown here is derived from an EMBL/GenBank/DDBJ whole genome shotgun (WGS) entry which is preliminary data.</text>
</comment>
<keyword evidence="3" id="KW-0804">Transcription</keyword>
<dbReference type="GO" id="GO:0043200">
    <property type="term" value="P:response to amino acid"/>
    <property type="evidence" value="ECO:0007669"/>
    <property type="project" value="TreeGrafter"/>
</dbReference>
<dbReference type="SUPFAM" id="SSF54909">
    <property type="entry name" value="Dimeric alpha+beta barrel"/>
    <property type="match status" value="1"/>
</dbReference>
<evidence type="ECO:0000313" key="6">
    <source>
        <dbReference type="Proteomes" id="UP000612362"/>
    </source>
</evidence>
<dbReference type="PRINTS" id="PR00033">
    <property type="entry name" value="HTHASNC"/>
</dbReference>
<dbReference type="InterPro" id="IPR036390">
    <property type="entry name" value="WH_DNA-bd_sf"/>
</dbReference>
<sequence>MLYFLKSGRKLGTYMLQSERFLDSTDWKILRELQRDARISFNELGRRIGLSSPSTAERVRKLEDAGILVSYGAQVEPTKVGLPLQAFIQMHCAAGSCLFKTASAEQFPEVLEMYKINGAYCALLKVAVASLSHLEALNERLGKYGEQVTNIVTSSVLTHRSIDWEQLEVDENPPMNPRWKA</sequence>
<dbReference type="GO" id="GO:0043565">
    <property type="term" value="F:sequence-specific DNA binding"/>
    <property type="evidence" value="ECO:0007669"/>
    <property type="project" value="InterPro"/>
</dbReference>
<dbReference type="PROSITE" id="PS50956">
    <property type="entry name" value="HTH_ASNC_2"/>
    <property type="match status" value="1"/>
</dbReference>
<accession>A0A8J3MWI3</accession>
<gene>
    <name evidence="5" type="primary">lrp</name>
    <name evidence="5" type="ORF">KSX_96250</name>
</gene>
<dbReference type="InterPro" id="IPR036388">
    <property type="entry name" value="WH-like_DNA-bd_sf"/>
</dbReference>
<dbReference type="InterPro" id="IPR011008">
    <property type="entry name" value="Dimeric_a/b-barrel"/>
</dbReference>
<organism evidence="5 6">
    <name type="scientific">Ktedonospora formicarum</name>
    <dbReference type="NCBI Taxonomy" id="2778364"/>
    <lineage>
        <taxon>Bacteria</taxon>
        <taxon>Bacillati</taxon>
        <taxon>Chloroflexota</taxon>
        <taxon>Ktedonobacteria</taxon>
        <taxon>Ktedonobacterales</taxon>
        <taxon>Ktedonobacteraceae</taxon>
        <taxon>Ktedonospora</taxon>
    </lineage>
</organism>
<dbReference type="Gene3D" id="1.10.10.10">
    <property type="entry name" value="Winged helix-like DNA-binding domain superfamily/Winged helix DNA-binding domain"/>
    <property type="match status" value="1"/>
</dbReference>
<evidence type="ECO:0000313" key="5">
    <source>
        <dbReference type="EMBL" id="GHO51462.1"/>
    </source>
</evidence>
<name>A0A8J3MWI3_9CHLR</name>
<dbReference type="InterPro" id="IPR019888">
    <property type="entry name" value="Tscrpt_reg_AsnC-like"/>
</dbReference>
<dbReference type="FunFam" id="1.10.10.10:FF:000186">
    <property type="entry name" value="AsnC family transcriptional regulator"/>
    <property type="match status" value="1"/>
</dbReference>
<dbReference type="InterPro" id="IPR019885">
    <property type="entry name" value="Tscrpt_reg_HTH_AsnC-type_CS"/>
</dbReference>
<evidence type="ECO:0000256" key="3">
    <source>
        <dbReference type="ARBA" id="ARBA00023163"/>
    </source>
</evidence>
<dbReference type="EMBL" id="BNJF01000013">
    <property type="protein sequence ID" value="GHO51462.1"/>
    <property type="molecule type" value="Genomic_DNA"/>
</dbReference>
<protein>
    <submittedName>
        <fullName evidence="5">AsnC family transcriptional regulator</fullName>
    </submittedName>
</protein>
<dbReference type="InterPro" id="IPR019887">
    <property type="entry name" value="Tscrpt_reg_AsnC/Lrp_C"/>
</dbReference>
<dbReference type="PANTHER" id="PTHR30154">
    <property type="entry name" value="LEUCINE-RESPONSIVE REGULATORY PROTEIN"/>
    <property type="match status" value="1"/>
</dbReference>
<dbReference type="InterPro" id="IPR011991">
    <property type="entry name" value="ArsR-like_HTH"/>
</dbReference>
<evidence type="ECO:0000256" key="1">
    <source>
        <dbReference type="ARBA" id="ARBA00023015"/>
    </source>
</evidence>
<dbReference type="SMART" id="SM00344">
    <property type="entry name" value="HTH_ASNC"/>
    <property type="match status" value="1"/>
</dbReference>
<dbReference type="PANTHER" id="PTHR30154:SF53">
    <property type="entry name" value="HTH-TYPE TRANSCRIPTIONAL REGULATOR LRPC"/>
    <property type="match status" value="1"/>
</dbReference>
<feature type="domain" description="HTH asnC-type" evidence="4">
    <location>
        <begin position="22"/>
        <end position="83"/>
    </location>
</feature>
<keyword evidence="2" id="KW-0238">DNA-binding</keyword>
<evidence type="ECO:0000259" key="4">
    <source>
        <dbReference type="PROSITE" id="PS50956"/>
    </source>
</evidence>
<dbReference type="CDD" id="cd00090">
    <property type="entry name" value="HTH_ARSR"/>
    <property type="match status" value="1"/>
</dbReference>
<proteinExistence type="predicted"/>
<keyword evidence="1" id="KW-0805">Transcription regulation</keyword>
<reference evidence="5" key="1">
    <citation type="submission" date="2020-10" db="EMBL/GenBank/DDBJ databases">
        <title>Taxonomic study of unclassified bacteria belonging to the class Ktedonobacteria.</title>
        <authorList>
            <person name="Yabe S."/>
            <person name="Wang C.M."/>
            <person name="Zheng Y."/>
            <person name="Sakai Y."/>
            <person name="Cavaletti L."/>
            <person name="Monciardini P."/>
            <person name="Donadio S."/>
        </authorList>
    </citation>
    <scope>NUCLEOTIDE SEQUENCE</scope>
    <source>
        <strain evidence="5">SOSP1-1</strain>
    </source>
</reference>
<dbReference type="Gene3D" id="3.30.70.920">
    <property type="match status" value="1"/>
</dbReference>
<dbReference type="Proteomes" id="UP000612362">
    <property type="component" value="Unassembled WGS sequence"/>
</dbReference>
<dbReference type="SUPFAM" id="SSF46785">
    <property type="entry name" value="Winged helix' DNA-binding domain"/>
    <property type="match status" value="1"/>
</dbReference>